<dbReference type="RefSeq" id="XP_040691773.1">
    <property type="nucleotide sequence ID" value="XM_040834276.1"/>
</dbReference>
<keyword evidence="6" id="KW-1185">Reference proteome</keyword>
<keyword evidence="1" id="KW-0147">Chitin-binding</keyword>
<dbReference type="PANTHER" id="PTHR34997">
    <property type="entry name" value="AM15"/>
    <property type="match status" value="1"/>
</dbReference>
<gene>
    <name evidence="5" type="ORF">ASPWEDRAFT_35659</name>
</gene>
<feature type="domain" description="LysM" evidence="4">
    <location>
        <begin position="252"/>
        <end position="299"/>
    </location>
</feature>
<keyword evidence="2" id="KW-0843">Virulence</keyword>
<evidence type="ECO:0000256" key="1">
    <source>
        <dbReference type="ARBA" id="ARBA00022669"/>
    </source>
</evidence>
<feature type="chain" id="PRO_5012611947" description="LysM domain-containing protein" evidence="3">
    <location>
        <begin position="16"/>
        <end position="500"/>
    </location>
</feature>
<proteinExistence type="predicted"/>
<dbReference type="PROSITE" id="PS51782">
    <property type="entry name" value="LYSM"/>
    <property type="match status" value="5"/>
</dbReference>
<dbReference type="GO" id="GO:0008061">
    <property type="term" value="F:chitin binding"/>
    <property type="evidence" value="ECO:0007669"/>
    <property type="project" value="UniProtKB-KW"/>
</dbReference>
<dbReference type="InterPro" id="IPR052210">
    <property type="entry name" value="LysM1-like"/>
</dbReference>
<dbReference type="SUPFAM" id="SSF54106">
    <property type="entry name" value="LysM domain"/>
    <property type="match status" value="4"/>
</dbReference>
<dbReference type="Proteomes" id="UP000184383">
    <property type="component" value="Unassembled WGS sequence"/>
</dbReference>
<dbReference type="STRING" id="1073089.A0A1L9RTG6"/>
<evidence type="ECO:0000313" key="6">
    <source>
        <dbReference type="Proteomes" id="UP000184383"/>
    </source>
</evidence>
<dbReference type="CDD" id="cd00118">
    <property type="entry name" value="LysM"/>
    <property type="match status" value="3"/>
</dbReference>
<feature type="domain" description="LysM" evidence="4">
    <location>
        <begin position="434"/>
        <end position="480"/>
    </location>
</feature>
<reference evidence="6" key="1">
    <citation type="journal article" date="2017" name="Genome Biol.">
        <title>Comparative genomics reveals high biological diversity and specific adaptations in the industrially and medically important fungal genus Aspergillus.</title>
        <authorList>
            <person name="de Vries R.P."/>
            <person name="Riley R."/>
            <person name="Wiebenga A."/>
            <person name="Aguilar-Osorio G."/>
            <person name="Amillis S."/>
            <person name="Uchima C.A."/>
            <person name="Anderluh G."/>
            <person name="Asadollahi M."/>
            <person name="Askin M."/>
            <person name="Barry K."/>
            <person name="Battaglia E."/>
            <person name="Bayram O."/>
            <person name="Benocci T."/>
            <person name="Braus-Stromeyer S.A."/>
            <person name="Caldana C."/>
            <person name="Canovas D."/>
            <person name="Cerqueira G.C."/>
            <person name="Chen F."/>
            <person name="Chen W."/>
            <person name="Choi C."/>
            <person name="Clum A."/>
            <person name="Dos Santos R.A."/>
            <person name="Damasio A.R."/>
            <person name="Diallinas G."/>
            <person name="Emri T."/>
            <person name="Fekete E."/>
            <person name="Flipphi M."/>
            <person name="Freyberg S."/>
            <person name="Gallo A."/>
            <person name="Gournas C."/>
            <person name="Habgood R."/>
            <person name="Hainaut M."/>
            <person name="Harispe M.L."/>
            <person name="Henrissat B."/>
            <person name="Hilden K.S."/>
            <person name="Hope R."/>
            <person name="Hossain A."/>
            <person name="Karabika E."/>
            <person name="Karaffa L."/>
            <person name="Karanyi Z."/>
            <person name="Krasevec N."/>
            <person name="Kuo A."/>
            <person name="Kusch H."/>
            <person name="LaButti K."/>
            <person name="Lagendijk E.L."/>
            <person name="Lapidus A."/>
            <person name="Levasseur A."/>
            <person name="Lindquist E."/>
            <person name="Lipzen A."/>
            <person name="Logrieco A.F."/>
            <person name="MacCabe A."/>
            <person name="Maekelae M.R."/>
            <person name="Malavazi I."/>
            <person name="Melin P."/>
            <person name="Meyer V."/>
            <person name="Mielnichuk N."/>
            <person name="Miskei M."/>
            <person name="Molnar A.P."/>
            <person name="Mule G."/>
            <person name="Ngan C.Y."/>
            <person name="Orejas M."/>
            <person name="Orosz E."/>
            <person name="Ouedraogo J.P."/>
            <person name="Overkamp K.M."/>
            <person name="Park H.-S."/>
            <person name="Perrone G."/>
            <person name="Piumi F."/>
            <person name="Punt P.J."/>
            <person name="Ram A.F."/>
            <person name="Ramon A."/>
            <person name="Rauscher S."/>
            <person name="Record E."/>
            <person name="Riano-Pachon D.M."/>
            <person name="Robert V."/>
            <person name="Roehrig J."/>
            <person name="Ruller R."/>
            <person name="Salamov A."/>
            <person name="Salih N.S."/>
            <person name="Samson R.A."/>
            <person name="Sandor E."/>
            <person name="Sanguinetti M."/>
            <person name="Schuetze T."/>
            <person name="Sepcic K."/>
            <person name="Shelest E."/>
            <person name="Sherlock G."/>
            <person name="Sophianopoulou V."/>
            <person name="Squina F.M."/>
            <person name="Sun H."/>
            <person name="Susca A."/>
            <person name="Todd R.B."/>
            <person name="Tsang A."/>
            <person name="Unkles S.E."/>
            <person name="van de Wiele N."/>
            <person name="van Rossen-Uffink D."/>
            <person name="Oliveira J.V."/>
            <person name="Vesth T.C."/>
            <person name="Visser J."/>
            <person name="Yu J.-H."/>
            <person name="Zhou M."/>
            <person name="Andersen M.R."/>
            <person name="Archer D.B."/>
            <person name="Baker S.E."/>
            <person name="Benoit I."/>
            <person name="Brakhage A.A."/>
            <person name="Braus G.H."/>
            <person name="Fischer R."/>
            <person name="Frisvad J.C."/>
            <person name="Goldman G.H."/>
            <person name="Houbraken J."/>
            <person name="Oakley B."/>
            <person name="Pocsi I."/>
            <person name="Scazzocchio C."/>
            <person name="Seiboth B."/>
            <person name="vanKuyk P.A."/>
            <person name="Wortman J."/>
            <person name="Dyer P.S."/>
            <person name="Grigoriev I.V."/>
        </authorList>
    </citation>
    <scope>NUCLEOTIDE SEQUENCE [LARGE SCALE GENOMIC DNA]</scope>
    <source>
        <strain evidence="6">DTO 134E9</strain>
    </source>
</reference>
<dbReference type="InterPro" id="IPR018392">
    <property type="entry name" value="LysM"/>
</dbReference>
<name>A0A1L9RTG6_ASPWE</name>
<dbReference type="SMART" id="SM00257">
    <property type="entry name" value="LysM"/>
    <property type="match status" value="4"/>
</dbReference>
<dbReference type="Pfam" id="PF01476">
    <property type="entry name" value="LysM"/>
    <property type="match status" value="1"/>
</dbReference>
<feature type="domain" description="LysM" evidence="4">
    <location>
        <begin position="78"/>
        <end position="126"/>
    </location>
</feature>
<accession>A0A1L9RTG6</accession>
<dbReference type="GeneID" id="63750124"/>
<dbReference type="VEuPathDB" id="FungiDB:ASPWEDRAFT_35659"/>
<feature type="domain" description="LysM" evidence="4">
    <location>
        <begin position="175"/>
        <end position="221"/>
    </location>
</feature>
<organism evidence="5 6">
    <name type="scientific">Aspergillus wentii DTO 134E9</name>
    <dbReference type="NCBI Taxonomy" id="1073089"/>
    <lineage>
        <taxon>Eukaryota</taxon>
        <taxon>Fungi</taxon>
        <taxon>Dikarya</taxon>
        <taxon>Ascomycota</taxon>
        <taxon>Pezizomycotina</taxon>
        <taxon>Eurotiomycetes</taxon>
        <taxon>Eurotiomycetidae</taxon>
        <taxon>Eurotiales</taxon>
        <taxon>Aspergillaceae</taxon>
        <taxon>Aspergillus</taxon>
        <taxon>Aspergillus subgen. Cremei</taxon>
    </lineage>
</organism>
<dbReference type="EMBL" id="KV878210">
    <property type="protein sequence ID" value="OJJ38097.1"/>
    <property type="molecule type" value="Genomic_DNA"/>
</dbReference>
<keyword evidence="3" id="KW-0732">Signal</keyword>
<evidence type="ECO:0000313" key="5">
    <source>
        <dbReference type="EMBL" id="OJJ38097.1"/>
    </source>
</evidence>
<sequence length="500" mass="53908">MLFLYFTLLASVVIAQSSSQSIHRSSTLPASPPVSSTPSVSQSYSILPGYTYTPANSNTSTAWPPSKTQAGQPSYCNKWHQASRGDTCQSIVNRFSTWMSLADFHAWNPALGKDCSGLYNGWWYCVGAQPQSTMTANTTATYQWYPPWTQSALPTIDSVFNPSPTQSGLPNDCQEYYQAQKNDTCMTITSTLRITDKDFKNWNPALGDDCSGLKPGYWYCVMNWKAPPMPSTTTALPSAAATQTGTTSNCTSWYQAEDGDDCELIPLMFGTFSQTDFQKWNPALGSNCTEIKDGDWYCVGIPGTPSTRTQMPSSWMLTPPPLGSSVVLPSSLLTSTVSSTTSTSSATTGTAPPSTCSRYYTIQKNDYCDTIARDANIPLSTFYDWNPSLNCSALEPGKNVCIALSGPATTITTGTPIPLTPSPTQSGMVTGCRRFYEAQSNDSCEDLAHDAGVEVSDFYSWNPAVSTDCGGLQVSTFVCVGTSGPYTTITSGTPVPATTW</sequence>
<feature type="domain" description="LysM" evidence="4">
    <location>
        <begin position="358"/>
        <end position="402"/>
    </location>
</feature>
<dbReference type="Gene3D" id="3.10.350.10">
    <property type="entry name" value="LysM domain"/>
    <property type="match status" value="5"/>
</dbReference>
<evidence type="ECO:0000256" key="2">
    <source>
        <dbReference type="ARBA" id="ARBA00023026"/>
    </source>
</evidence>
<protein>
    <recommendedName>
        <fullName evidence="4">LysM domain-containing protein</fullName>
    </recommendedName>
</protein>
<dbReference type="OrthoDB" id="5985073at2759"/>
<evidence type="ECO:0000259" key="4">
    <source>
        <dbReference type="PROSITE" id="PS51782"/>
    </source>
</evidence>
<dbReference type="AlphaFoldDB" id="A0A1L9RTG6"/>
<evidence type="ECO:0000256" key="3">
    <source>
        <dbReference type="SAM" id="SignalP"/>
    </source>
</evidence>
<dbReference type="InterPro" id="IPR036779">
    <property type="entry name" value="LysM_dom_sf"/>
</dbReference>
<feature type="signal peptide" evidence="3">
    <location>
        <begin position="1"/>
        <end position="15"/>
    </location>
</feature>
<dbReference type="PANTHER" id="PTHR34997:SF1">
    <property type="entry name" value="PEPTIDOGLYCAN-BINDING LYSIN DOMAIN"/>
    <property type="match status" value="1"/>
</dbReference>